<dbReference type="GeneTree" id="ENSGT00490000044642"/>
<organism evidence="3 4">
    <name type="scientific">Nothobranchius furzeri</name>
    <name type="common">Turquoise killifish</name>
    <dbReference type="NCBI Taxonomy" id="105023"/>
    <lineage>
        <taxon>Eukaryota</taxon>
        <taxon>Metazoa</taxon>
        <taxon>Chordata</taxon>
        <taxon>Craniata</taxon>
        <taxon>Vertebrata</taxon>
        <taxon>Euteleostomi</taxon>
        <taxon>Actinopterygii</taxon>
        <taxon>Neopterygii</taxon>
        <taxon>Teleostei</taxon>
        <taxon>Neoteleostei</taxon>
        <taxon>Acanthomorphata</taxon>
        <taxon>Ovalentaria</taxon>
        <taxon>Atherinomorphae</taxon>
        <taxon>Cyprinodontiformes</taxon>
        <taxon>Nothobranchiidae</taxon>
        <taxon>Nothobranchius</taxon>
    </lineage>
</organism>
<reference evidence="3" key="2">
    <citation type="submission" date="2025-08" db="UniProtKB">
        <authorList>
            <consortium name="Ensembl"/>
        </authorList>
    </citation>
    <scope>IDENTIFICATION</scope>
</reference>
<reference evidence="3" key="3">
    <citation type="submission" date="2025-09" db="UniProtKB">
        <authorList>
            <consortium name="Ensembl"/>
        </authorList>
    </citation>
    <scope>IDENTIFICATION</scope>
</reference>
<dbReference type="InterPro" id="IPR012337">
    <property type="entry name" value="RNaseH-like_sf"/>
</dbReference>
<evidence type="ECO:0000313" key="3">
    <source>
        <dbReference type="Ensembl" id="ENSNFUP00015020266.1"/>
    </source>
</evidence>
<name>A0A8C6NRG0_NOTFU</name>
<evidence type="ECO:0000256" key="1">
    <source>
        <dbReference type="ARBA" id="ARBA00039658"/>
    </source>
</evidence>
<dbReference type="GO" id="GO:0003676">
    <property type="term" value="F:nucleic acid binding"/>
    <property type="evidence" value="ECO:0007669"/>
    <property type="project" value="InterPro"/>
</dbReference>
<dbReference type="InterPro" id="IPR050951">
    <property type="entry name" value="Retrovirus_Pol_polyprotein"/>
</dbReference>
<dbReference type="Proteomes" id="UP000694548">
    <property type="component" value="Chromosome sgr03"/>
</dbReference>
<dbReference type="InterPro" id="IPR036397">
    <property type="entry name" value="RNaseH_sf"/>
</dbReference>
<accession>A0A8C6NRG0</accession>
<dbReference type="SUPFAM" id="SSF53098">
    <property type="entry name" value="Ribonuclease H-like"/>
    <property type="match status" value="1"/>
</dbReference>
<evidence type="ECO:0000259" key="2">
    <source>
        <dbReference type="PROSITE" id="PS50994"/>
    </source>
</evidence>
<proteinExistence type="predicted"/>
<dbReference type="FunFam" id="1.10.340.70:FF:000003">
    <property type="entry name" value="Protein CBG25708"/>
    <property type="match status" value="1"/>
</dbReference>
<feature type="domain" description="Integrase catalytic" evidence="2">
    <location>
        <begin position="114"/>
        <end position="275"/>
    </location>
</feature>
<dbReference type="Ensembl" id="ENSNFUT00015021208.1">
    <property type="protein sequence ID" value="ENSNFUP00015020266.1"/>
    <property type="gene ID" value="ENSNFUG00015009834.1"/>
</dbReference>
<dbReference type="FunFam" id="3.30.420.10:FF:000063">
    <property type="entry name" value="Retrovirus-related Pol polyprotein from transposon 297-like Protein"/>
    <property type="match status" value="1"/>
</dbReference>
<dbReference type="InterPro" id="IPR001584">
    <property type="entry name" value="Integrase_cat-core"/>
</dbReference>
<dbReference type="Pfam" id="PF17921">
    <property type="entry name" value="Integrase_H2C2"/>
    <property type="match status" value="1"/>
</dbReference>
<dbReference type="PANTHER" id="PTHR37984:SF7">
    <property type="entry name" value="INTEGRASE CATALYTIC DOMAIN-CONTAINING PROTEIN"/>
    <property type="match status" value="1"/>
</dbReference>
<dbReference type="Gene3D" id="3.30.420.10">
    <property type="entry name" value="Ribonuclease H-like superfamily/Ribonuclease H"/>
    <property type="match status" value="1"/>
</dbReference>
<dbReference type="InterPro" id="IPR041588">
    <property type="entry name" value="Integrase_H2C2"/>
</dbReference>
<dbReference type="AlphaFoldDB" id="A0A8C6NRG0"/>
<sequence>MQLLKDRIMKGWPGERSAVHKDVLAYWTFRDEITFTSGLVFKGAKIIVPKQLRQEMLEKIHESHLGMIKCKERARDILYWPNMSTHIEKMVSQCAACNENRNSNPKEPLLSHPIPTRPWEKVGTDLFNHNGSEFLLCVDYFSKFPNILKLTETTSRGVIVAMKSIFARHGIPDVVVSDNGPQYASAEFKEFAKRWEFKHITSSPTHAQSNGQAERMVRTIKNLLKKSENGKGDPYISLLEYRNTPMEGVGLSPAQMLIGWRFKSKLPTSTLLLTPGGVDTIQQRLKKRQEKQKIYFDRRTRTMPDLYDGEKIRMQRGETWQPAVVLHKHQQPRSFVVRTSDGREYRRNRKHLLKTEETVVPITNILDFNSEMDTQTINGQAENLAREQTSVAEPDNDQITENLRGRLTGTSYRTRVDREVQLPARFRE</sequence>
<dbReference type="GO" id="GO:0015074">
    <property type="term" value="P:DNA integration"/>
    <property type="evidence" value="ECO:0007669"/>
    <property type="project" value="InterPro"/>
</dbReference>
<evidence type="ECO:0000313" key="4">
    <source>
        <dbReference type="Proteomes" id="UP000694548"/>
    </source>
</evidence>
<dbReference type="PROSITE" id="PS50994">
    <property type="entry name" value="INTEGRASE"/>
    <property type="match status" value="1"/>
</dbReference>
<dbReference type="PANTHER" id="PTHR37984">
    <property type="entry name" value="PROTEIN CBG26694"/>
    <property type="match status" value="1"/>
</dbReference>
<dbReference type="Pfam" id="PF00665">
    <property type="entry name" value="rve"/>
    <property type="match status" value="1"/>
</dbReference>
<dbReference type="Gene3D" id="1.10.340.70">
    <property type="match status" value="1"/>
</dbReference>
<protein>
    <recommendedName>
        <fullName evidence="1">Gypsy retrotransposon integrase-like protein 1</fullName>
    </recommendedName>
</protein>
<keyword evidence="4" id="KW-1185">Reference proteome</keyword>
<reference evidence="3" key="1">
    <citation type="submission" date="2014-08" db="EMBL/GenBank/DDBJ databases">
        <authorList>
            <person name="Senf B."/>
            <person name="Petzold A."/>
            <person name="Downie B.R."/>
            <person name="Koch P."/>
            <person name="Platzer M."/>
        </authorList>
    </citation>
    <scope>NUCLEOTIDE SEQUENCE [LARGE SCALE GENOMIC DNA]</scope>
    <source>
        <strain evidence="3">GRZ</strain>
    </source>
</reference>